<gene>
    <name evidence="2" type="ORF">ACFPFW_07850</name>
</gene>
<organism evidence="2 3">
    <name type="scientific">Flaviflagellibacter deserti</name>
    <dbReference type="NCBI Taxonomy" id="2267266"/>
    <lineage>
        <taxon>Bacteria</taxon>
        <taxon>Pseudomonadati</taxon>
        <taxon>Pseudomonadota</taxon>
        <taxon>Alphaproteobacteria</taxon>
        <taxon>Hyphomicrobiales</taxon>
        <taxon>Flaviflagellibacter</taxon>
    </lineage>
</organism>
<evidence type="ECO:0000313" key="2">
    <source>
        <dbReference type="EMBL" id="MFC5067930.1"/>
    </source>
</evidence>
<dbReference type="RefSeq" id="WP_162799626.1">
    <property type="nucleotide sequence ID" value="NZ_JBHSJF010000006.1"/>
</dbReference>
<dbReference type="Pfam" id="PF25872">
    <property type="entry name" value="HTH_77"/>
    <property type="match status" value="1"/>
</dbReference>
<dbReference type="InterPro" id="IPR011990">
    <property type="entry name" value="TPR-like_helical_dom_sf"/>
</dbReference>
<dbReference type="Proteomes" id="UP001595796">
    <property type="component" value="Unassembled WGS sequence"/>
</dbReference>
<dbReference type="SMART" id="SM01043">
    <property type="entry name" value="BTAD"/>
    <property type="match status" value="1"/>
</dbReference>
<dbReference type="SUPFAM" id="SSF52540">
    <property type="entry name" value="P-loop containing nucleoside triphosphate hydrolases"/>
    <property type="match status" value="1"/>
</dbReference>
<dbReference type="EMBL" id="JBHSJF010000006">
    <property type="protein sequence ID" value="MFC5067930.1"/>
    <property type="molecule type" value="Genomic_DNA"/>
</dbReference>
<evidence type="ECO:0000259" key="1">
    <source>
        <dbReference type="SMART" id="SM01043"/>
    </source>
</evidence>
<protein>
    <submittedName>
        <fullName evidence="2">ATP-binding protein</fullName>
    </submittedName>
</protein>
<dbReference type="InterPro" id="IPR036388">
    <property type="entry name" value="WH-like_DNA-bd_sf"/>
</dbReference>
<dbReference type="PRINTS" id="PR00364">
    <property type="entry name" value="DISEASERSIST"/>
</dbReference>
<dbReference type="InterPro" id="IPR058852">
    <property type="entry name" value="HTH_77"/>
</dbReference>
<keyword evidence="2" id="KW-0067">ATP-binding</keyword>
<dbReference type="Gene3D" id="1.10.10.10">
    <property type="entry name" value="Winged helix-like DNA-binding domain superfamily/Winged helix DNA-binding domain"/>
    <property type="match status" value="1"/>
</dbReference>
<dbReference type="InterPro" id="IPR027417">
    <property type="entry name" value="P-loop_NTPase"/>
</dbReference>
<evidence type="ECO:0000313" key="3">
    <source>
        <dbReference type="Proteomes" id="UP001595796"/>
    </source>
</evidence>
<feature type="domain" description="Bacterial transcriptional activator" evidence="1">
    <location>
        <begin position="82"/>
        <end position="221"/>
    </location>
</feature>
<comment type="caution">
    <text evidence="2">The sequence shown here is derived from an EMBL/GenBank/DDBJ whole genome shotgun (WGS) entry which is preliminary data.</text>
</comment>
<name>A0ABV9Z2G7_9HYPH</name>
<dbReference type="GO" id="GO:0005524">
    <property type="term" value="F:ATP binding"/>
    <property type="evidence" value="ECO:0007669"/>
    <property type="project" value="UniProtKB-KW"/>
</dbReference>
<dbReference type="Pfam" id="PF03704">
    <property type="entry name" value="BTAD"/>
    <property type="match status" value="1"/>
</dbReference>
<keyword evidence="3" id="KW-1185">Reference proteome</keyword>
<reference evidence="3" key="1">
    <citation type="journal article" date="2019" name="Int. J. Syst. Evol. Microbiol.">
        <title>The Global Catalogue of Microorganisms (GCM) 10K type strain sequencing project: providing services to taxonomists for standard genome sequencing and annotation.</title>
        <authorList>
            <consortium name="The Broad Institute Genomics Platform"/>
            <consortium name="The Broad Institute Genome Sequencing Center for Infectious Disease"/>
            <person name="Wu L."/>
            <person name="Ma J."/>
        </authorList>
    </citation>
    <scope>NUCLEOTIDE SEQUENCE [LARGE SCALE GENOMIC DNA]</scope>
    <source>
        <strain evidence="3">CGMCC 1.16444</strain>
    </source>
</reference>
<dbReference type="Gene3D" id="1.25.40.10">
    <property type="entry name" value="Tetratricopeptide repeat domain"/>
    <property type="match status" value="2"/>
</dbReference>
<dbReference type="SUPFAM" id="SSF48452">
    <property type="entry name" value="TPR-like"/>
    <property type="match status" value="2"/>
</dbReference>
<dbReference type="PANTHER" id="PTHR47691">
    <property type="entry name" value="REGULATOR-RELATED"/>
    <property type="match status" value="1"/>
</dbReference>
<sequence length="971" mass="106033">MRLDLNLKKAQLALAVLSLAPNARIGREELNALLWSDRSEEQARQSGRQTLASIRKAFAQCPMAVLDGDLTSVGLNEAAVEIDVARFRALVEQSDPTFLREAVELYSGPLLDGLMISDPEGQAWLLQKRQELESAALRAIEKLLDLSIDEARFDDVERLARRALELDPVLEEAHRALIAVYLSRGQRALAARQFKKCRDLLSSELGVAPSERTASMLRPAIVSAASKEKPVQQPEPAATVRKNNLPDQLAALIGRDDERSEVARRLERSRVVTLTGSGGAGKTRLSIQVGFDLLDRFNDEVWLIELAAIENPQLVAESICGTLGVPAQGGRSAIDTAVDFLAHRRALLILDNCEHVIAAAAAIAEAIARSCPDVRILATSREPLAISGEETFRIPNLGFPPSSRISASEARRHSAVQLLMERASRLVERFELTDANAPAIARICQQVDGIPLAIELAAPRLRAMAPEQLADQLHNMFSILTSGSRTVMPRHQTLKNLFDWSYGLLNSQEQALLRRLSIFADGWRLEAAEWVATAEPLEPGSVVDLLASLIDKSLVVVDLSSREPRYKLLEATRQYSWAKLVEARETGLRRHFAEYLISYFSSAEASWPTMSTSVWRERYEPELDNLRATLEWAFSEEGDATLGVELAAYGIRLWNELSLLSERGRWVETAFARLDEGHYPDTAARLWLGRTSVSAHGDQSSIQAAEKAAELYHLVGDSLGEGEALAKAGAARMRPSDTASASDRLREAGELLEPIGPTKQLCDWLRSLAVGAYFDGDFDRARILIRQSLGLAQDIGDTHGTVNAQIALAELELVAGNPEQAVIVGRGVLEGNRANRRQIVLGLGNLTSYLLVTGRDDEAITVASDALREAQGLGWPAAVVRMVEHCALISCRLGDVETAARLIGFGDAFYAKGTASREHTEQVSYDAAAACMATMTPGQAAALKAEGSVWTEGQAVREAGRILRSQDGARC</sequence>
<dbReference type="InterPro" id="IPR005158">
    <property type="entry name" value="BTAD"/>
</dbReference>
<keyword evidence="2" id="KW-0547">Nucleotide-binding</keyword>
<accession>A0ABV9Z2G7</accession>
<dbReference type="PANTHER" id="PTHR47691:SF3">
    <property type="entry name" value="HTH-TYPE TRANSCRIPTIONAL REGULATOR RV0890C-RELATED"/>
    <property type="match status" value="1"/>
</dbReference>
<proteinExistence type="predicted"/>